<dbReference type="Proteomes" id="UP000518315">
    <property type="component" value="Unassembled WGS sequence"/>
</dbReference>
<evidence type="ECO:0008006" key="4">
    <source>
        <dbReference type="Google" id="ProtNLM"/>
    </source>
</evidence>
<evidence type="ECO:0000313" key="3">
    <source>
        <dbReference type="Proteomes" id="UP000518315"/>
    </source>
</evidence>
<comment type="caution">
    <text evidence="2">The sequence shown here is derived from an EMBL/GenBank/DDBJ whole genome shotgun (WGS) entry which is preliminary data.</text>
</comment>
<dbReference type="PANTHER" id="PTHR37298">
    <property type="entry name" value="UPF0111 PROTEIN YKAA"/>
    <property type="match status" value="1"/>
</dbReference>
<dbReference type="InterPro" id="IPR018445">
    <property type="entry name" value="Put_Phosphate_transp_reg"/>
</dbReference>
<keyword evidence="3" id="KW-1185">Reference proteome</keyword>
<name>A0A7W5BMQ5_9HYPH</name>
<proteinExistence type="inferred from homology"/>
<protein>
    <recommendedName>
        <fullName evidence="4">DUF47 domain-containing protein</fullName>
    </recommendedName>
</protein>
<evidence type="ECO:0000256" key="1">
    <source>
        <dbReference type="ARBA" id="ARBA00008591"/>
    </source>
</evidence>
<evidence type="ECO:0000313" key="2">
    <source>
        <dbReference type="EMBL" id="MBB3135794.1"/>
    </source>
</evidence>
<dbReference type="PANTHER" id="PTHR37298:SF1">
    <property type="entry name" value="UPF0111 PROTEIN YKAA"/>
    <property type="match status" value="1"/>
</dbReference>
<dbReference type="Pfam" id="PF01865">
    <property type="entry name" value="PhoU_div"/>
    <property type="match status" value="1"/>
</dbReference>
<comment type="similarity">
    <text evidence="1">Belongs to the UPF0111 family.</text>
</comment>
<dbReference type="AlphaFoldDB" id="A0A7W5BMQ5"/>
<dbReference type="Gene3D" id="1.20.58.220">
    <property type="entry name" value="Phosphate transport system protein phou homolog 2, domain 2"/>
    <property type="match status" value="1"/>
</dbReference>
<dbReference type="InterPro" id="IPR052912">
    <property type="entry name" value="UPF0111_domain"/>
</dbReference>
<dbReference type="EMBL" id="JACHXH010000011">
    <property type="protein sequence ID" value="MBB3135794.1"/>
    <property type="molecule type" value="Genomic_DNA"/>
</dbReference>
<dbReference type="InterPro" id="IPR038078">
    <property type="entry name" value="PhoU-like_sf"/>
</dbReference>
<gene>
    <name evidence="2" type="ORF">FHS26_003540</name>
</gene>
<organism evidence="2 3">
    <name type="scientific">Rhizobium pisi</name>
    <dbReference type="NCBI Taxonomy" id="574561"/>
    <lineage>
        <taxon>Bacteria</taxon>
        <taxon>Pseudomonadati</taxon>
        <taxon>Pseudomonadota</taxon>
        <taxon>Alphaproteobacteria</taxon>
        <taxon>Hyphomicrobiales</taxon>
        <taxon>Rhizobiaceae</taxon>
        <taxon>Rhizobium/Agrobacterium group</taxon>
        <taxon>Rhizobium</taxon>
    </lineage>
</organism>
<accession>A0A7W5BMQ5</accession>
<sequence length="238" mass="26837">MLLQLPERVYDRFMTVSHAEGSVGMMSIFRKLMPREDRFFEMFSKHSKTVVAAAHALDQLLKGNDVQKNCERIVTLEDEADDVTREVLLAVRRSFITPFDRGDIKDLIQSMDDAIDMMHKTVKTIRLFEQVSFDPLMQQMGGEIVKAANLIAEAIPLLDRLGANAHRLAAIAEEVTRVEGRSDELHDQGLKDLFLRHGASGNAMAYMIGSQLYGELEKVVDRFEDVANEISGILIENV</sequence>
<reference evidence="2 3" key="1">
    <citation type="submission" date="2020-08" db="EMBL/GenBank/DDBJ databases">
        <title>Genomic Encyclopedia of Type Strains, Phase III (KMG-III): the genomes of soil and plant-associated and newly described type strains.</title>
        <authorList>
            <person name="Whitman W."/>
        </authorList>
    </citation>
    <scope>NUCLEOTIDE SEQUENCE [LARGE SCALE GENOMIC DNA]</scope>
    <source>
        <strain evidence="2 3">CECT 4113</strain>
    </source>
</reference>